<organism evidence="9 10">
    <name type="scientific">Clonorchis sinensis</name>
    <name type="common">Chinese liver fluke</name>
    <dbReference type="NCBI Taxonomy" id="79923"/>
    <lineage>
        <taxon>Eukaryota</taxon>
        <taxon>Metazoa</taxon>
        <taxon>Spiralia</taxon>
        <taxon>Lophotrochozoa</taxon>
        <taxon>Platyhelminthes</taxon>
        <taxon>Trematoda</taxon>
        <taxon>Digenea</taxon>
        <taxon>Opisthorchiida</taxon>
        <taxon>Opisthorchiata</taxon>
        <taxon>Opisthorchiidae</taxon>
        <taxon>Clonorchis</taxon>
    </lineage>
</organism>
<gene>
    <name evidence="9" type="ORF">CLF_108445</name>
</gene>
<dbReference type="PROSITE" id="PS50023">
    <property type="entry name" value="LIM_DOMAIN_2"/>
    <property type="match status" value="1"/>
</dbReference>
<protein>
    <submittedName>
        <fullName evidence="9">Zyxin</fullName>
    </submittedName>
</protein>
<keyword evidence="3" id="KW-0677">Repeat</keyword>
<dbReference type="CDD" id="cd08368">
    <property type="entry name" value="LIM"/>
    <property type="match status" value="1"/>
</dbReference>
<reference key="2">
    <citation type="submission" date="2011-10" db="EMBL/GenBank/DDBJ databases">
        <title>The genome and transcriptome sequence of Clonorchis sinensis provide insights into the carcinogenic liver fluke.</title>
        <authorList>
            <person name="Wang X."/>
            <person name="Huang Y."/>
            <person name="Chen W."/>
            <person name="Liu H."/>
            <person name="Guo L."/>
            <person name="Chen Y."/>
            <person name="Luo F."/>
            <person name="Zhou W."/>
            <person name="Sun J."/>
            <person name="Mao Q."/>
            <person name="Liang P."/>
            <person name="Zhou C."/>
            <person name="Tian Y."/>
            <person name="Men J."/>
            <person name="Lv X."/>
            <person name="Huang L."/>
            <person name="Zhou J."/>
            <person name="Hu Y."/>
            <person name="Li R."/>
            <person name="Zhang F."/>
            <person name="Lei H."/>
            <person name="Li X."/>
            <person name="Hu X."/>
            <person name="Liang C."/>
            <person name="Xu J."/>
            <person name="Wu Z."/>
            <person name="Yu X."/>
        </authorList>
    </citation>
    <scope>NUCLEOTIDE SEQUENCE</scope>
    <source>
        <strain>Henan</strain>
    </source>
</reference>
<keyword evidence="10" id="KW-1185">Reference proteome</keyword>
<evidence type="ECO:0000313" key="9">
    <source>
        <dbReference type="EMBL" id="GAA55604.1"/>
    </source>
</evidence>
<evidence type="ECO:0000256" key="1">
    <source>
        <dbReference type="ARBA" id="ARBA00009611"/>
    </source>
</evidence>
<evidence type="ECO:0000256" key="3">
    <source>
        <dbReference type="ARBA" id="ARBA00022737"/>
    </source>
</evidence>
<feature type="compositionally biased region" description="Low complexity" evidence="7">
    <location>
        <begin position="535"/>
        <end position="549"/>
    </location>
</feature>
<sequence>LSQITSVLSIDVTYGRTFHKSYRNINSGNLRRVFYHNVINPQDLHIRPVAIPTLSYEFRCRGINTDKQDVHDTEREKLGELLTKLTISNDILLKILRQSTTGFALSEPNQGTTREAPVGPILRIRRADLFALVCRLILLDGGFSLTAENTINRIRSQNNLYDICDATVTVACAYEPFPPITSWDYFEMSPLSPTSLARGIGFAGQVQPAAGEGLIADKFIGKVRNAKQQQPSKIVSSLCNRRCDYVSLQNLRLLVTSRRTIPVHNGRMVVYISDRFCEAEYVMYAKQQLDKRTIREHLSCRNNGIHISLVRNSMTSSKSFQFIYKLRRRLLKKRRCLVTTEAATIRSLKGMSQRPFGFGNRWMDTYSCERAAPRTPGPGEKRYHHPVIPIQSAAVPHYAQASQLYPMRTTTERDNTYRYRPGSSGLGNTTGASSPSPGGQPISIPVLHLGQSRGSSNSPTTVSGYGGSGLNVQSNTEFRPGSTTSDSGEPGYRSPPYRSTLLSSSARSGTRTPVTSDQEAEVDALTNLLMRSMETRSSSGLGSSVNSAGLTATSDVSTSSPVGSLRRSNGSSTPVSQISRLQHHLGITPNAVGVSVSTANGGRASPLTTVTAATAASVTGSSSTNSPTGSTSSVLNASEHGGSVGTLANIGTGQNSCFRCRRALFPPEGSTLNPSVAAANNSNNVVTLTGALAVRLHVACFTCYRCAAPLRPDAYYHSLRRLLCPACVRDGAVETCSNCRRPIGDRVVHALGLPYHPNCFVCVVCAGRLDSKPFTIDVHGRLHCLDDFHRRYAPRCAHCGRPIAPDPGSQEARRVVSGDSNYHLECFGVRTVSQPSSIGTKLTAGVAS</sequence>
<feature type="compositionally biased region" description="Polar residues" evidence="7">
    <location>
        <begin position="500"/>
        <end position="517"/>
    </location>
</feature>
<dbReference type="Proteomes" id="UP000008909">
    <property type="component" value="Unassembled WGS sequence"/>
</dbReference>
<dbReference type="Pfam" id="PF00412">
    <property type="entry name" value="LIM"/>
    <property type="match status" value="1"/>
</dbReference>
<name>G7YRM4_CLOSI</name>
<dbReference type="InterPro" id="IPR001781">
    <property type="entry name" value="Znf_LIM"/>
</dbReference>
<feature type="non-terminal residue" evidence="9">
    <location>
        <position position="1"/>
    </location>
</feature>
<feature type="compositionally biased region" description="Low complexity" evidence="7">
    <location>
        <begin position="433"/>
        <end position="445"/>
    </location>
</feature>
<evidence type="ECO:0000256" key="5">
    <source>
        <dbReference type="ARBA" id="ARBA00023038"/>
    </source>
</evidence>
<feature type="compositionally biased region" description="Polar residues" evidence="7">
    <location>
        <begin position="470"/>
        <end position="487"/>
    </location>
</feature>
<feature type="domain" description="LIM zinc-binding" evidence="8">
    <location>
        <begin position="734"/>
        <end position="794"/>
    </location>
</feature>
<evidence type="ECO:0000256" key="4">
    <source>
        <dbReference type="ARBA" id="ARBA00022833"/>
    </source>
</evidence>
<evidence type="ECO:0000313" key="10">
    <source>
        <dbReference type="Proteomes" id="UP000008909"/>
    </source>
</evidence>
<feature type="region of interest" description="Disordered" evidence="7">
    <location>
        <begin position="616"/>
        <end position="635"/>
    </location>
</feature>
<accession>G7YRM4</accession>
<dbReference type="PROSITE" id="PS00478">
    <property type="entry name" value="LIM_DOMAIN_1"/>
    <property type="match status" value="1"/>
</dbReference>
<evidence type="ECO:0000259" key="8">
    <source>
        <dbReference type="PROSITE" id="PS50023"/>
    </source>
</evidence>
<feature type="region of interest" description="Disordered" evidence="7">
    <location>
        <begin position="535"/>
        <end position="577"/>
    </location>
</feature>
<dbReference type="SMART" id="SM00132">
    <property type="entry name" value="LIM"/>
    <property type="match status" value="2"/>
</dbReference>
<feature type="compositionally biased region" description="Polar residues" evidence="7">
    <location>
        <begin position="550"/>
        <end position="577"/>
    </location>
</feature>
<feature type="region of interest" description="Disordered" evidence="7">
    <location>
        <begin position="410"/>
        <end position="520"/>
    </location>
</feature>
<evidence type="ECO:0000256" key="7">
    <source>
        <dbReference type="SAM" id="MobiDB-lite"/>
    </source>
</evidence>
<keyword evidence="2 6" id="KW-0479">Metal-binding</keyword>
<proteinExistence type="inferred from homology"/>
<dbReference type="EMBL" id="DF144047">
    <property type="protein sequence ID" value="GAA55604.1"/>
    <property type="molecule type" value="Genomic_DNA"/>
</dbReference>
<keyword evidence="5 6" id="KW-0440">LIM domain</keyword>
<feature type="compositionally biased region" description="Polar residues" evidence="7">
    <location>
        <begin position="452"/>
        <end position="463"/>
    </location>
</feature>
<keyword evidence="4 6" id="KW-0862">Zinc</keyword>
<dbReference type="AlphaFoldDB" id="G7YRM4"/>
<dbReference type="SUPFAM" id="SSF57716">
    <property type="entry name" value="Glucocorticoid receptor-like (DNA-binding domain)"/>
    <property type="match status" value="2"/>
</dbReference>
<reference evidence="9" key="1">
    <citation type="journal article" date="2011" name="Genome Biol.">
        <title>The draft genome of the carcinogenic human liver fluke Clonorchis sinensis.</title>
        <authorList>
            <person name="Wang X."/>
            <person name="Chen W."/>
            <person name="Huang Y."/>
            <person name="Sun J."/>
            <person name="Men J."/>
            <person name="Liu H."/>
            <person name="Luo F."/>
            <person name="Guo L."/>
            <person name="Lv X."/>
            <person name="Deng C."/>
            <person name="Zhou C."/>
            <person name="Fan Y."/>
            <person name="Li X."/>
            <person name="Huang L."/>
            <person name="Hu Y."/>
            <person name="Liang C."/>
            <person name="Hu X."/>
            <person name="Xu J."/>
            <person name="Yu X."/>
        </authorList>
    </citation>
    <scope>NUCLEOTIDE SEQUENCE [LARGE SCALE GENOMIC DNA]</scope>
    <source>
        <strain evidence="9">Henan</strain>
    </source>
</reference>
<dbReference type="Gene3D" id="2.10.110.10">
    <property type="entry name" value="Cysteine Rich Protein"/>
    <property type="match status" value="3"/>
</dbReference>
<evidence type="ECO:0000256" key="6">
    <source>
        <dbReference type="PROSITE-ProRule" id="PRU00125"/>
    </source>
</evidence>
<dbReference type="PANTHER" id="PTHR24212:SF8">
    <property type="entry name" value="LIM ZINC FINGER DOMAIN CONTAINING PROTEIN"/>
    <property type="match status" value="1"/>
</dbReference>
<dbReference type="PANTHER" id="PTHR24212">
    <property type="entry name" value="ZYXIN/TRIP6"/>
    <property type="match status" value="1"/>
</dbReference>
<feature type="compositionally biased region" description="Low complexity" evidence="7">
    <location>
        <begin position="616"/>
        <end position="633"/>
    </location>
</feature>
<dbReference type="GO" id="GO:0046872">
    <property type="term" value="F:metal ion binding"/>
    <property type="evidence" value="ECO:0007669"/>
    <property type="project" value="UniProtKB-KW"/>
</dbReference>
<comment type="similarity">
    <text evidence="1">Belongs to the zyxin/ajuba family.</text>
</comment>
<evidence type="ECO:0000256" key="2">
    <source>
        <dbReference type="ARBA" id="ARBA00022723"/>
    </source>
</evidence>